<accession>A0A9Q3FRQ3</accession>
<evidence type="ECO:0000313" key="2">
    <source>
        <dbReference type="EMBL" id="MBW0542267.1"/>
    </source>
</evidence>
<dbReference type="EMBL" id="AVOT02046989">
    <property type="protein sequence ID" value="MBW0542267.1"/>
    <property type="molecule type" value="Genomic_DNA"/>
</dbReference>
<comment type="caution">
    <text evidence="2">The sequence shown here is derived from an EMBL/GenBank/DDBJ whole genome shotgun (WGS) entry which is preliminary data.</text>
</comment>
<organism evidence="2 3">
    <name type="scientific">Austropuccinia psidii MF-1</name>
    <dbReference type="NCBI Taxonomy" id="1389203"/>
    <lineage>
        <taxon>Eukaryota</taxon>
        <taxon>Fungi</taxon>
        <taxon>Dikarya</taxon>
        <taxon>Basidiomycota</taxon>
        <taxon>Pucciniomycotina</taxon>
        <taxon>Pucciniomycetes</taxon>
        <taxon>Pucciniales</taxon>
        <taxon>Sphaerophragmiaceae</taxon>
        <taxon>Austropuccinia</taxon>
    </lineage>
</organism>
<feature type="region of interest" description="Disordered" evidence="1">
    <location>
        <begin position="52"/>
        <end position="72"/>
    </location>
</feature>
<evidence type="ECO:0000256" key="1">
    <source>
        <dbReference type="SAM" id="MobiDB-lite"/>
    </source>
</evidence>
<reference evidence="2" key="1">
    <citation type="submission" date="2021-03" db="EMBL/GenBank/DDBJ databases">
        <title>Draft genome sequence of rust myrtle Austropuccinia psidii MF-1, a brazilian biotype.</title>
        <authorList>
            <person name="Quecine M.C."/>
            <person name="Pachon D.M.R."/>
            <person name="Bonatelli M.L."/>
            <person name="Correr F.H."/>
            <person name="Franceschini L.M."/>
            <person name="Leite T.F."/>
            <person name="Margarido G.R.A."/>
            <person name="Almeida C.A."/>
            <person name="Ferrarezi J.A."/>
            <person name="Labate C.A."/>
        </authorList>
    </citation>
    <scope>NUCLEOTIDE SEQUENCE</scope>
    <source>
        <strain evidence="2">MF-1</strain>
    </source>
</reference>
<keyword evidence="3" id="KW-1185">Reference proteome</keyword>
<dbReference type="Proteomes" id="UP000765509">
    <property type="component" value="Unassembled WGS sequence"/>
</dbReference>
<dbReference type="AlphaFoldDB" id="A0A9Q3FRQ3"/>
<dbReference type="OrthoDB" id="2507294at2759"/>
<sequence length="110" mass="12949">MKILKECGGKLEHSLRSRFIEPCSTEEYINELEDIVKITKTGRTWKQLDIKSPNIPREPFKPNIPNTNEKRKFHKCGGIRHLANNFLKNKKINKIVETEDHNDKENESNY</sequence>
<protein>
    <submittedName>
        <fullName evidence="2">Uncharacterized protein</fullName>
    </submittedName>
</protein>
<gene>
    <name evidence="2" type="ORF">O181_081982</name>
</gene>
<proteinExistence type="predicted"/>
<name>A0A9Q3FRQ3_9BASI</name>
<evidence type="ECO:0000313" key="3">
    <source>
        <dbReference type="Proteomes" id="UP000765509"/>
    </source>
</evidence>